<dbReference type="InterPro" id="IPR051177">
    <property type="entry name" value="CIK-Related_Protein"/>
</dbReference>
<dbReference type="InterPro" id="IPR011009">
    <property type="entry name" value="Kinase-like_dom_sf"/>
</dbReference>
<keyword evidence="3" id="KW-1185">Reference proteome</keyword>
<comment type="caution">
    <text evidence="2">The sequence shown here is derived from an EMBL/GenBank/DDBJ whole genome shotgun (WGS) entry which is preliminary data.</text>
</comment>
<dbReference type="Gene3D" id="1.25.10.10">
    <property type="entry name" value="Leucine-rich Repeat Variant"/>
    <property type="match status" value="1"/>
</dbReference>
<feature type="compositionally biased region" description="Polar residues" evidence="1">
    <location>
        <begin position="726"/>
        <end position="736"/>
    </location>
</feature>
<gene>
    <name evidence="2" type="ORF">MSPICULIGERA_LOCUS20678</name>
</gene>
<dbReference type="SUPFAM" id="SSF48371">
    <property type="entry name" value="ARM repeat"/>
    <property type="match status" value="1"/>
</dbReference>
<feature type="compositionally biased region" description="Basic and acidic residues" evidence="1">
    <location>
        <begin position="737"/>
        <end position="759"/>
    </location>
</feature>
<dbReference type="PANTHER" id="PTHR12984:SF3">
    <property type="entry name" value="N-TERMINAL KINASE-LIKE PROTEIN"/>
    <property type="match status" value="1"/>
</dbReference>
<reference evidence="2" key="1">
    <citation type="submission" date="2023-06" db="EMBL/GenBank/DDBJ databases">
        <authorList>
            <person name="Delattre M."/>
        </authorList>
    </citation>
    <scope>NUCLEOTIDE SEQUENCE</scope>
    <source>
        <strain evidence="2">AF72</strain>
    </source>
</reference>
<dbReference type="PANTHER" id="PTHR12984">
    <property type="entry name" value="SCY1-RELATED S/T PROTEIN KINASE-LIKE"/>
    <property type="match status" value="1"/>
</dbReference>
<feature type="compositionally biased region" description="Polar residues" evidence="1">
    <location>
        <begin position="608"/>
        <end position="617"/>
    </location>
</feature>
<feature type="non-terminal residue" evidence="2">
    <location>
        <position position="1"/>
    </location>
</feature>
<dbReference type="SUPFAM" id="SSF56112">
    <property type="entry name" value="Protein kinase-like (PK-like)"/>
    <property type="match status" value="1"/>
</dbReference>
<proteinExistence type="predicted"/>
<protein>
    <recommendedName>
        <fullName evidence="4">Protein kinase domain-containing protein</fullName>
    </recommendedName>
</protein>
<evidence type="ECO:0008006" key="4">
    <source>
        <dbReference type="Google" id="ProtNLM"/>
    </source>
</evidence>
<feature type="compositionally biased region" description="Basic and acidic residues" evidence="1">
    <location>
        <begin position="706"/>
        <end position="718"/>
    </location>
</feature>
<feature type="region of interest" description="Disordered" evidence="1">
    <location>
        <begin position="577"/>
        <end position="619"/>
    </location>
</feature>
<feature type="region of interest" description="Disordered" evidence="1">
    <location>
        <begin position="642"/>
        <end position="785"/>
    </location>
</feature>
<dbReference type="AlphaFoldDB" id="A0AA36D7I2"/>
<accession>A0AA36D7I2</accession>
<evidence type="ECO:0000313" key="2">
    <source>
        <dbReference type="EMBL" id="CAJ0582548.1"/>
    </source>
</evidence>
<sequence length="785" mass="86351">MRPYRINFTPTLTGNQTMASLISSLFQRDPKHQFPYDLTRKSIATISNVDIAPSCKKAEPEEKATLFSAEQATEAGRTLKLQIQKLKTMRHPGILTYLESTELDGTVYLITEPCLPLNLYIEENSFTEEQLLFGTCWGIYQVLNTLKFLHEANVSHERLSDSIYVTPAGDWKLANLDKTAAFSTANTDLRQLGFVVWQIFNGFREFPHKPPPPGKIPTRLQDFYKRVASPTASRLNAAELIFGGGLCKNRFVDTLLFLEEFQLKEAHEKQAFFANLRDHLGIFPDGVSKYKILPKLLLSYEFGDAGPSILIPLFKLSHLLDEQEYQRKIVPCLVKLFSSPDRATRVKLLESIDEFATHLTPQIVNEKIFSNLATGFSDTSPAVRESTVKAMVSLAEKLNVHNLNNELMKHLARLQGTDEQGGIRTNTTICLGKIGCFLEPANRQKILIGAFTRGMKDPFPPARIAAVLALSATQQFYSLVEVANRIVPALGPLTCDPEKQVRDQAFKALKGFLDNLEKASENPEIIPELEAQVKAGGKGIFGSDKVPQWASWALKSLSGKIYKGTLPSETVVKKEGEVAGKKDDALPHRQNPVSSAPEAPAAPYPNYFPTTSGSAESQGWDVSADDDIVADDDDWGLGFDVEPKPAAPIPAAVKGLKPKPAGGGLKLNAKVQPKTSKNDDLDVLLGISDEKKGSVNSDDGWGLTDDYAKQDPGTKSDDWGGWDSAVPSQPAVNSTGKSREERRAELAARNEARKKELAAKKAQRTSGITKAAAPAKKDSDAWEDF</sequence>
<dbReference type="Gene3D" id="1.10.510.10">
    <property type="entry name" value="Transferase(Phosphotransferase) domain 1"/>
    <property type="match status" value="1"/>
</dbReference>
<dbReference type="Gene3D" id="3.30.200.20">
    <property type="entry name" value="Phosphorylase Kinase, domain 1"/>
    <property type="match status" value="1"/>
</dbReference>
<organism evidence="2 3">
    <name type="scientific">Mesorhabditis spiculigera</name>
    <dbReference type="NCBI Taxonomy" id="96644"/>
    <lineage>
        <taxon>Eukaryota</taxon>
        <taxon>Metazoa</taxon>
        <taxon>Ecdysozoa</taxon>
        <taxon>Nematoda</taxon>
        <taxon>Chromadorea</taxon>
        <taxon>Rhabditida</taxon>
        <taxon>Rhabditina</taxon>
        <taxon>Rhabditomorpha</taxon>
        <taxon>Rhabditoidea</taxon>
        <taxon>Rhabditidae</taxon>
        <taxon>Mesorhabditinae</taxon>
        <taxon>Mesorhabditis</taxon>
    </lineage>
</organism>
<feature type="compositionally biased region" description="Low complexity" evidence="1">
    <location>
        <begin position="649"/>
        <end position="660"/>
    </location>
</feature>
<feature type="compositionally biased region" description="Basic and acidic residues" evidence="1">
    <location>
        <begin position="577"/>
        <end position="587"/>
    </location>
</feature>
<dbReference type="InterPro" id="IPR016024">
    <property type="entry name" value="ARM-type_fold"/>
</dbReference>
<dbReference type="InterPro" id="IPR011989">
    <property type="entry name" value="ARM-like"/>
</dbReference>
<name>A0AA36D7I2_9BILA</name>
<feature type="compositionally biased region" description="Basic and acidic residues" evidence="1">
    <location>
        <begin position="775"/>
        <end position="785"/>
    </location>
</feature>
<dbReference type="Proteomes" id="UP001177023">
    <property type="component" value="Unassembled WGS sequence"/>
</dbReference>
<dbReference type="EMBL" id="CATQJA010002664">
    <property type="protein sequence ID" value="CAJ0582548.1"/>
    <property type="molecule type" value="Genomic_DNA"/>
</dbReference>
<feature type="compositionally biased region" description="Low complexity" evidence="1">
    <location>
        <begin position="596"/>
        <end position="605"/>
    </location>
</feature>
<evidence type="ECO:0000256" key="1">
    <source>
        <dbReference type="SAM" id="MobiDB-lite"/>
    </source>
</evidence>
<evidence type="ECO:0000313" key="3">
    <source>
        <dbReference type="Proteomes" id="UP001177023"/>
    </source>
</evidence>